<sequence length="399" mass="43877">MEENNLYIKDNKHHLKLTRMTTLLVTILMIGGLLTACGSSSDATSTSDSTTRTESVSKENTSNSHKKAKVTKSVKQRHTPASTKINSQRKIILTKLVNYTNSESAGPTGNYYWQNGKARLSGFSNLHAGGYRFTSDSQGRSATARAVLTYSEYQSSEGSRQGSPLDPPAWPTPNPKVAIYFHLTGRTYHGYLYNRSHSIADSLLGSKSYTSEYNFTTGTRPQNTGANQNGGMRFAEETAENYWKSHPQTNNTIDYETTPVYVGNETIPRGSIVDIHSSDNKINTEVVVINSVEGIKINYNTGSNNAKPIVSSSNNYRTQTHRSTSPTHTTAPSSINQSNSSITKQGQWSVAATNMVFLSDSNKFYSRVTNPNNYRYLSISQAQAAGGQRAARGNEYARP</sequence>
<keyword evidence="2" id="KW-1185">Reference proteome</keyword>
<keyword evidence="1" id="KW-0540">Nuclease</keyword>
<evidence type="ECO:0000313" key="1">
    <source>
        <dbReference type="EMBL" id="XFD40666.1"/>
    </source>
</evidence>
<evidence type="ECO:0000313" key="2">
    <source>
        <dbReference type="Proteomes" id="UP001149860"/>
    </source>
</evidence>
<gene>
    <name evidence="1" type="ORF">O0236_006945</name>
</gene>
<protein>
    <submittedName>
        <fullName evidence="1">DNA/RNA non-specific endonuclease</fullName>
    </submittedName>
</protein>
<proteinExistence type="predicted"/>
<keyword evidence="1" id="KW-0255">Endonuclease</keyword>
<accession>A0ACD5DHG3</accession>
<reference evidence="1" key="1">
    <citation type="submission" date="2024-08" db="EMBL/GenBank/DDBJ databases">
        <title>Lentilactobacillus sp. nov., isolated from tree bark.</title>
        <authorList>
            <person name="Phuengjayaem S."/>
            <person name="Tanasupawat S."/>
        </authorList>
    </citation>
    <scope>NUCLEOTIDE SEQUENCE</scope>
    <source>
        <strain evidence="1">SPB1-3</strain>
    </source>
</reference>
<name>A0ACD5DHG3_9LACO</name>
<organism evidence="1 2">
    <name type="scientific">Lentilactobacillus terminaliae</name>
    <dbReference type="NCBI Taxonomy" id="3003483"/>
    <lineage>
        <taxon>Bacteria</taxon>
        <taxon>Bacillati</taxon>
        <taxon>Bacillota</taxon>
        <taxon>Bacilli</taxon>
        <taxon>Lactobacillales</taxon>
        <taxon>Lactobacillaceae</taxon>
        <taxon>Lentilactobacillus</taxon>
    </lineage>
</organism>
<dbReference type="Proteomes" id="UP001149860">
    <property type="component" value="Chromosome"/>
</dbReference>
<keyword evidence="1" id="KW-0378">Hydrolase</keyword>
<dbReference type="EMBL" id="CP168151">
    <property type="protein sequence ID" value="XFD40666.1"/>
    <property type="molecule type" value="Genomic_DNA"/>
</dbReference>